<accession>A0ABN3ZFE2</accession>
<protein>
    <recommendedName>
        <fullName evidence="3">ABC transporter substrate-binding protein</fullName>
    </recommendedName>
</protein>
<name>A0ABN3ZFE2_BACA1</name>
<evidence type="ECO:0000313" key="1">
    <source>
        <dbReference type="EMBL" id="ADP34569.1"/>
    </source>
</evidence>
<dbReference type="EMBL" id="CP002207">
    <property type="protein sequence ID" value="ADP34569.1"/>
    <property type="molecule type" value="Genomic_DNA"/>
</dbReference>
<dbReference type="RefSeq" id="WP_003326119.1">
    <property type="nucleotide sequence ID" value="NC_014639.1"/>
</dbReference>
<dbReference type="Proteomes" id="UP000006867">
    <property type="component" value="Chromosome"/>
</dbReference>
<keyword evidence="2" id="KW-1185">Reference proteome</keyword>
<gene>
    <name evidence="1" type="ordered locus">BATR1942_18260</name>
</gene>
<evidence type="ECO:0008006" key="3">
    <source>
        <dbReference type="Google" id="ProtNLM"/>
    </source>
</evidence>
<evidence type="ECO:0000313" key="2">
    <source>
        <dbReference type="Proteomes" id="UP000006867"/>
    </source>
</evidence>
<reference evidence="1 2" key="1">
    <citation type="journal article" date="2011" name="Front. Microbiol.">
        <title>Genomic signatures of strain selection and enhancement in Bacillus atrophaeus var. globigii, a historical biowarfare simulant.</title>
        <authorList>
            <person name="Gibbons H.S."/>
            <person name="Broomall S.M."/>
            <person name="McNew L.A."/>
            <person name="Daligault H."/>
            <person name="Chapman C."/>
            <person name="Bruce D."/>
            <person name="Karavis M."/>
            <person name="Krepps M."/>
            <person name="McGregor P.A."/>
            <person name="Hong C."/>
            <person name="Park K.H."/>
            <person name="Akmal A."/>
            <person name="Feldman A."/>
            <person name="Lin J.S."/>
            <person name="Chang W.E."/>
            <person name="Higgs B.W."/>
            <person name="Demirev P."/>
            <person name="Lindquist J."/>
            <person name="Liem A."/>
            <person name="Fochler E."/>
            <person name="Read T.D."/>
            <person name="Tapia R."/>
            <person name="Johnson S."/>
            <person name="Bishop-Lilly K.A."/>
            <person name="Detter C."/>
            <person name="Han C."/>
            <person name="Sozhamannan S."/>
            <person name="Rosenzweig C.N."/>
            <person name="Skowronski E.W."/>
        </authorList>
    </citation>
    <scope>NUCLEOTIDE SEQUENCE [LARGE SCALE GENOMIC DNA]</scope>
    <source>
        <strain evidence="1 2">1942</strain>
    </source>
</reference>
<proteinExistence type="predicted"/>
<sequence>MKRLNRTARNADEPLKIEIDSLPIQLNPLITSDYTSKFISSIMYESLRHGYNCRITHQQHQIYTVKLHPHYIGDAEKLIHTITFHLIKENQSPHLTSLLCIKNAIPFVKGLMPPEELGLKVMNKREFEVTLDEPFEAFQTVLQSSFLIPSEQNGDAVANGPYRLIHKDEKGLEFERNPEYQITPADQNTIRSIHFVFNDNLSKSIELYENNKIDVTCHTQFHHTNMDYRTYIDFKESSLPMLFTLKVKDGMLLRFIKNNLNKQQLAQDLRHIVIPTDSLLGVSSSIREKHEEIEIVRKEPVRIVYADYYPNGEIMEKVADIVRQSGIDVVIQKVSTFHEYYHLDKRIFDIELHLFLPNYLHYMSYLKYFIHDIPEKKVKIDIIEFAKHKKRKELYGLFENTTQYYPICFGKSLYLQDPCIEGFHLNPDGLLSVHDLKCR</sequence>
<dbReference type="Gene3D" id="3.90.76.10">
    <property type="entry name" value="Dipeptide-binding Protein, Domain 1"/>
    <property type="match status" value="1"/>
</dbReference>
<dbReference type="SUPFAM" id="SSF53850">
    <property type="entry name" value="Periplasmic binding protein-like II"/>
    <property type="match status" value="1"/>
</dbReference>
<organism evidence="1 2">
    <name type="scientific">Bacillus atrophaeus (strain 1942)</name>
    <dbReference type="NCBI Taxonomy" id="720555"/>
    <lineage>
        <taxon>Bacteria</taxon>
        <taxon>Bacillati</taxon>
        <taxon>Bacillota</taxon>
        <taxon>Bacilli</taxon>
        <taxon>Bacillales</taxon>
        <taxon>Bacillaceae</taxon>
        <taxon>Bacillus</taxon>
    </lineage>
</organism>
<dbReference type="Gene3D" id="3.40.190.10">
    <property type="entry name" value="Periplasmic binding protein-like II"/>
    <property type="match status" value="1"/>
</dbReference>